<dbReference type="Gene3D" id="3.30.428.10">
    <property type="entry name" value="HIT-like"/>
    <property type="match status" value="1"/>
</dbReference>
<protein>
    <recommendedName>
        <fullName evidence="4">HIT domain-containing protein</fullName>
    </recommendedName>
</protein>
<organism evidence="2 3">
    <name type="scientific">Rhizoctonia solani</name>
    <dbReference type="NCBI Taxonomy" id="456999"/>
    <lineage>
        <taxon>Eukaryota</taxon>
        <taxon>Fungi</taxon>
        <taxon>Dikarya</taxon>
        <taxon>Basidiomycota</taxon>
        <taxon>Agaricomycotina</taxon>
        <taxon>Agaricomycetes</taxon>
        <taxon>Cantharellales</taxon>
        <taxon>Ceratobasidiaceae</taxon>
        <taxon>Rhizoctonia</taxon>
    </lineage>
</organism>
<accession>A0A0K6G1M8</accession>
<feature type="region of interest" description="Disordered" evidence="1">
    <location>
        <begin position="118"/>
        <end position="140"/>
    </location>
</feature>
<gene>
    <name evidence="2" type="ORF">RSOLAG22IIIB_00959</name>
</gene>
<keyword evidence="3" id="KW-1185">Reference proteome</keyword>
<sequence length="339" mass="36497">MSSPTNPFAPRPGCPMCSIVTSTPHPTPLSSPRSPTFPNGTSSGTSTTAQQIIWKDENVTAYVEKNNPVSSKGHIIILLNFHVPSIYSLSSTDLPLLVHIQRLATRLLTQLTPSSVASSFAPNSNLNPPPSPGPNASPTLPLTSTSHFHVGFITPPFRDSKIPVTDHLHVHAYIGSLDRAGWWRAVAYSSVGWYSIEDLIAEIREQTSNNRIRSTHPERKNSRPIDHVPNAGARTGLPDGRELHDRPLTADALGAAEEESPRSPSRGNTLHNQPGPSKRDSHIPLMRVTTPDIVVELADEGSTRRRGDSRGSPSTPSFPLMQTSNSSPSSSPSPAPISA</sequence>
<dbReference type="InterPro" id="IPR036265">
    <property type="entry name" value="HIT-like_sf"/>
</dbReference>
<evidence type="ECO:0000313" key="2">
    <source>
        <dbReference type="EMBL" id="CUA72294.1"/>
    </source>
</evidence>
<evidence type="ECO:0008006" key="4">
    <source>
        <dbReference type="Google" id="ProtNLM"/>
    </source>
</evidence>
<feature type="region of interest" description="Disordered" evidence="1">
    <location>
        <begin position="19"/>
        <end position="49"/>
    </location>
</feature>
<dbReference type="SUPFAM" id="SSF54197">
    <property type="entry name" value="HIT-like"/>
    <property type="match status" value="1"/>
</dbReference>
<feature type="compositionally biased region" description="Polar residues" evidence="1">
    <location>
        <begin position="262"/>
        <end position="275"/>
    </location>
</feature>
<proteinExistence type="predicted"/>
<reference evidence="2 3" key="1">
    <citation type="submission" date="2015-07" db="EMBL/GenBank/DDBJ databases">
        <authorList>
            <person name="Noorani M."/>
        </authorList>
    </citation>
    <scope>NUCLEOTIDE SEQUENCE [LARGE SCALE GENOMIC DNA]</scope>
    <source>
        <strain evidence="2">BBA 69670</strain>
    </source>
</reference>
<feature type="compositionally biased region" description="Low complexity" evidence="1">
    <location>
        <begin position="21"/>
        <end position="48"/>
    </location>
</feature>
<name>A0A0K6G1M8_9AGAM</name>
<evidence type="ECO:0000256" key="1">
    <source>
        <dbReference type="SAM" id="MobiDB-lite"/>
    </source>
</evidence>
<feature type="compositionally biased region" description="Basic and acidic residues" evidence="1">
    <location>
        <begin position="239"/>
        <end position="248"/>
    </location>
</feature>
<dbReference type="EMBL" id="CYGV01001289">
    <property type="protein sequence ID" value="CUA72294.1"/>
    <property type="molecule type" value="Genomic_DNA"/>
</dbReference>
<feature type="region of interest" description="Disordered" evidence="1">
    <location>
        <begin position="210"/>
        <end position="339"/>
    </location>
</feature>
<evidence type="ECO:0000313" key="3">
    <source>
        <dbReference type="Proteomes" id="UP000044841"/>
    </source>
</evidence>
<feature type="compositionally biased region" description="Basic and acidic residues" evidence="1">
    <location>
        <begin position="215"/>
        <end position="226"/>
    </location>
</feature>
<dbReference type="Proteomes" id="UP000044841">
    <property type="component" value="Unassembled WGS sequence"/>
</dbReference>
<dbReference type="AlphaFoldDB" id="A0A0K6G1M8"/>